<evidence type="ECO:0000256" key="6">
    <source>
        <dbReference type="ARBA" id="ARBA00023015"/>
    </source>
</evidence>
<evidence type="ECO:0000256" key="3">
    <source>
        <dbReference type="ARBA" id="ARBA00022737"/>
    </source>
</evidence>
<feature type="domain" description="C2H2-type" evidence="10">
    <location>
        <begin position="133"/>
        <end position="160"/>
    </location>
</feature>
<keyword evidence="5" id="KW-0862">Zinc</keyword>
<feature type="domain" description="C2H2-type" evidence="10">
    <location>
        <begin position="195"/>
        <end position="222"/>
    </location>
</feature>
<organism evidence="11 12">
    <name type="scientific">Electrophorus electricus</name>
    <name type="common">Electric eel</name>
    <name type="synonym">Gymnotus electricus</name>
    <dbReference type="NCBI Taxonomy" id="8005"/>
    <lineage>
        <taxon>Eukaryota</taxon>
        <taxon>Metazoa</taxon>
        <taxon>Chordata</taxon>
        <taxon>Craniata</taxon>
        <taxon>Vertebrata</taxon>
        <taxon>Euteleostomi</taxon>
        <taxon>Actinopterygii</taxon>
        <taxon>Neopterygii</taxon>
        <taxon>Teleostei</taxon>
        <taxon>Ostariophysi</taxon>
        <taxon>Gymnotiformes</taxon>
        <taxon>Gymnotoidei</taxon>
        <taxon>Gymnotidae</taxon>
        <taxon>Electrophorus</taxon>
    </lineage>
</organism>
<evidence type="ECO:0000313" key="12">
    <source>
        <dbReference type="Proteomes" id="UP000314983"/>
    </source>
</evidence>
<reference evidence="11" key="3">
    <citation type="submission" date="2020-05" db="EMBL/GenBank/DDBJ databases">
        <title>Electrophorus electricus (electric eel) genome, fEleEle1, primary haplotype.</title>
        <authorList>
            <person name="Myers G."/>
            <person name="Meyer A."/>
            <person name="Fedrigo O."/>
            <person name="Formenti G."/>
            <person name="Rhie A."/>
            <person name="Tracey A."/>
            <person name="Sims Y."/>
            <person name="Jarvis E.D."/>
        </authorList>
    </citation>
    <scope>NUCLEOTIDE SEQUENCE [LARGE SCALE GENOMIC DNA]</scope>
</reference>
<keyword evidence="2" id="KW-0479">Metal-binding</keyword>
<dbReference type="Proteomes" id="UP000314983">
    <property type="component" value="Chromosome 5"/>
</dbReference>
<dbReference type="InterPro" id="IPR013087">
    <property type="entry name" value="Znf_C2H2_type"/>
</dbReference>
<evidence type="ECO:0000256" key="5">
    <source>
        <dbReference type="ARBA" id="ARBA00022833"/>
    </source>
</evidence>
<dbReference type="GeneTree" id="ENSGT00940000162287"/>
<name>A0A4W4FVR6_ELEEL</name>
<sequence length="281" mass="32018">FTTYPILYKMFGSKKCPPCHITVSLSLWQVAEEDNNVEETCNITISGTVSLACVKEEPTECEVTPIRKLLEESKSVSYHFLHVKQEKNECTLSPETCIQGSDQPQIIQSEGIKSEIGCSDLDIESKDDKEKPFSCSHCGEKFRNKGVLMQHESNHIKEGKIRTYHCSQCGKSFALRAFLKAHQKLHENVESTLMHSCTLCPRRFRYKGSLAAHMRHHTSQVTYNCPVCEEAYQLKAALCQHIRTSHSGSRLSILYFQPANFVLRRNIHWSLVLLSTVSFFV</sequence>
<reference evidence="12" key="2">
    <citation type="journal article" date="2017" name="Sci. Adv.">
        <title>A tail of two voltages: Proteomic comparison of the three electric organs of the electric eel.</title>
        <authorList>
            <person name="Traeger L.L."/>
            <person name="Sabat G."/>
            <person name="Barrett-Wilt G.A."/>
            <person name="Wells G.B."/>
            <person name="Sussman M.R."/>
        </authorList>
    </citation>
    <scope>NUCLEOTIDE SEQUENCE [LARGE SCALE GENOMIC DNA]</scope>
</reference>
<proteinExistence type="predicted"/>
<dbReference type="PANTHER" id="PTHR24394">
    <property type="entry name" value="ZINC FINGER PROTEIN"/>
    <property type="match status" value="1"/>
</dbReference>
<evidence type="ECO:0000256" key="8">
    <source>
        <dbReference type="ARBA" id="ARBA00023242"/>
    </source>
</evidence>
<evidence type="ECO:0000313" key="11">
    <source>
        <dbReference type="Ensembl" id="ENSEEEP00000028393.2"/>
    </source>
</evidence>
<keyword evidence="12" id="KW-1185">Reference proteome</keyword>
<dbReference type="GO" id="GO:0003677">
    <property type="term" value="F:DNA binding"/>
    <property type="evidence" value="ECO:0007669"/>
    <property type="project" value="UniProtKB-KW"/>
</dbReference>
<comment type="subcellular location">
    <subcellularLocation>
        <location evidence="1">Nucleus</location>
    </subcellularLocation>
</comment>
<reference evidence="12" key="1">
    <citation type="journal article" date="2014" name="Science">
        <title>Nonhuman genetics. Genomic basis for the convergent evolution of electric organs.</title>
        <authorList>
            <person name="Gallant J.R."/>
            <person name="Traeger L.L."/>
            <person name="Volkening J.D."/>
            <person name="Moffett H."/>
            <person name="Chen P.H."/>
            <person name="Novina C.D."/>
            <person name="Phillips G.N.Jr."/>
            <person name="Anand R."/>
            <person name="Wells G.B."/>
            <person name="Pinch M."/>
            <person name="Guth R."/>
            <person name="Unguez G.A."/>
            <person name="Albert J.S."/>
            <person name="Zakon H.H."/>
            <person name="Samanta M.P."/>
            <person name="Sussman M.R."/>
        </authorList>
    </citation>
    <scope>NUCLEOTIDE SEQUENCE [LARGE SCALE GENOMIC DNA]</scope>
</reference>
<dbReference type="PANTHER" id="PTHR24394:SF48">
    <property type="entry name" value="ZINC FINGER PROTEIN 771"/>
    <property type="match status" value="1"/>
</dbReference>
<dbReference type="PROSITE" id="PS50157">
    <property type="entry name" value="ZINC_FINGER_C2H2_2"/>
    <property type="match status" value="4"/>
</dbReference>
<evidence type="ECO:0000256" key="1">
    <source>
        <dbReference type="ARBA" id="ARBA00004123"/>
    </source>
</evidence>
<keyword evidence="7" id="KW-0804">Transcription</keyword>
<evidence type="ECO:0000256" key="7">
    <source>
        <dbReference type="ARBA" id="ARBA00023163"/>
    </source>
</evidence>
<reference evidence="11" key="4">
    <citation type="submission" date="2025-08" db="UniProtKB">
        <authorList>
            <consortium name="Ensembl"/>
        </authorList>
    </citation>
    <scope>IDENTIFICATION</scope>
</reference>
<dbReference type="SUPFAM" id="SSF57667">
    <property type="entry name" value="beta-beta-alpha zinc fingers"/>
    <property type="match status" value="2"/>
</dbReference>
<accession>A0A4W4FVR6</accession>
<dbReference type="FunFam" id="3.30.160.60:FF:000100">
    <property type="entry name" value="Zinc finger 45-like"/>
    <property type="match status" value="3"/>
</dbReference>
<keyword evidence="4 9" id="KW-0863">Zinc-finger</keyword>
<reference evidence="11" key="5">
    <citation type="submission" date="2025-09" db="UniProtKB">
        <authorList>
            <consortium name="Ensembl"/>
        </authorList>
    </citation>
    <scope>IDENTIFICATION</scope>
</reference>
<evidence type="ECO:0000256" key="9">
    <source>
        <dbReference type="PROSITE-ProRule" id="PRU00042"/>
    </source>
</evidence>
<evidence type="ECO:0000259" key="10">
    <source>
        <dbReference type="PROSITE" id="PS50157"/>
    </source>
</evidence>
<dbReference type="Ensembl" id="ENSEEET00000028720.2">
    <property type="protein sequence ID" value="ENSEEEP00000028393.2"/>
    <property type="gene ID" value="ENSEEEG00000013655.2"/>
</dbReference>
<keyword evidence="6" id="KW-0805">Transcription regulation</keyword>
<dbReference type="Gene3D" id="3.30.160.60">
    <property type="entry name" value="Classic Zinc Finger"/>
    <property type="match status" value="3"/>
</dbReference>
<dbReference type="AlphaFoldDB" id="A0A4W4FVR6"/>
<dbReference type="STRING" id="8005.ENSEEEP00000028393"/>
<keyword evidence="8" id="KW-0539">Nucleus</keyword>
<dbReference type="GO" id="GO:0000981">
    <property type="term" value="F:DNA-binding transcription factor activity, RNA polymerase II-specific"/>
    <property type="evidence" value="ECO:0007669"/>
    <property type="project" value="TreeGrafter"/>
</dbReference>
<feature type="domain" description="C2H2-type" evidence="10">
    <location>
        <begin position="164"/>
        <end position="191"/>
    </location>
</feature>
<keyword evidence="3" id="KW-0677">Repeat</keyword>
<dbReference type="PROSITE" id="PS00028">
    <property type="entry name" value="ZINC_FINGER_C2H2_1"/>
    <property type="match status" value="4"/>
</dbReference>
<dbReference type="SMART" id="SM00355">
    <property type="entry name" value="ZnF_C2H2"/>
    <property type="match status" value="4"/>
</dbReference>
<evidence type="ECO:0000256" key="2">
    <source>
        <dbReference type="ARBA" id="ARBA00022723"/>
    </source>
</evidence>
<dbReference type="GO" id="GO:0008270">
    <property type="term" value="F:zinc ion binding"/>
    <property type="evidence" value="ECO:0007669"/>
    <property type="project" value="UniProtKB-KW"/>
</dbReference>
<dbReference type="Pfam" id="PF00096">
    <property type="entry name" value="zf-C2H2"/>
    <property type="match status" value="4"/>
</dbReference>
<protein>
    <recommendedName>
        <fullName evidence="10">C2H2-type domain-containing protein</fullName>
    </recommendedName>
</protein>
<dbReference type="InterPro" id="IPR036236">
    <property type="entry name" value="Znf_C2H2_sf"/>
</dbReference>
<dbReference type="OMA" id="ETCNITI"/>
<feature type="domain" description="C2H2-type" evidence="10">
    <location>
        <begin position="223"/>
        <end position="251"/>
    </location>
</feature>
<evidence type="ECO:0000256" key="4">
    <source>
        <dbReference type="ARBA" id="ARBA00022771"/>
    </source>
</evidence>
<dbReference type="GO" id="GO:0005634">
    <property type="term" value="C:nucleus"/>
    <property type="evidence" value="ECO:0007669"/>
    <property type="project" value="UniProtKB-SubCell"/>
</dbReference>